<dbReference type="EMBL" id="AGJK01000005">
    <property type="protein sequence ID" value="EHP94741.1"/>
    <property type="molecule type" value="Genomic_DNA"/>
</dbReference>
<sequence length="81" mass="8454">MRPGSDAVAPDPVVEAREEALDPIWQGCVVLGEDQTLEARIAVLRGSAEKGASDMRSAAEICRVGIAAVRTCSKERSGVSG</sequence>
<protein>
    <submittedName>
        <fullName evidence="1">Uncharacterized protein</fullName>
    </submittedName>
</protein>
<dbReference type="AlphaFoldDB" id="H1KCR8"/>
<comment type="caution">
    <text evidence="1">The sequence shown here is derived from an EMBL/GenBank/DDBJ whole genome shotgun (WGS) entry which is preliminary data.</text>
</comment>
<evidence type="ECO:0000313" key="1">
    <source>
        <dbReference type="EMBL" id="EHP94741.1"/>
    </source>
</evidence>
<gene>
    <name evidence="1" type="ORF">MetexDRAFT_0430</name>
</gene>
<dbReference type="Proteomes" id="UP000004382">
    <property type="component" value="Unassembled WGS sequence"/>
</dbReference>
<organism evidence="1 2">
    <name type="scientific">Methylorubrum extorquens DSM 13060</name>
    <dbReference type="NCBI Taxonomy" id="882800"/>
    <lineage>
        <taxon>Bacteria</taxon>
        <taxon>Pseudomonadati</taxon>
        <taxon>Pseudomonadota</taxon>
        <taxon>Alphaproteobacteria</taxon>
        <taxon>Hyphomicrobiales</taxon>
        <taxon>Methylobacteriaceae</taxon>
        <taxon>Methylorubrum</taxon>
    </lineage>
</organism>
<accession>H1KCR8</accession>
<reference evidence="1 2" key="1">
    <citation type="submission" date="2011-09" db="EMBL/GenBank/DDBJ databases">
        <title>The draft genome of Methylobacterium extorquens DSM 13060.</title>
        <authorList>
            <consortium name="US DOE Joint Genome Institute (JGI-PGF)"/>
            <person name="Lucas S."/>
            <person name="Han J."/>
            <person name="Lapidus A."/>
            <person name="Cheng J.-F."/>
            <person name="Goodwin L."/>
            <person name="Pitluck S."/>
            <person name="Peters L."/>
            <person name="Land M.L."/>
            <person name="Hauser L."/>
            <person name="Koskimaki J."/>
            <person name="Halonen O."/>
            <person name="Pirttila A."/>
            <person name="Frank C."/>
            <person name="Woyke T.J."/>
        </authorList>
    </citation>
    <scope>NUCLEOTIDE SEQUENCE [LARGE SCALE GENOMIC DNA]</scope>
    <source>
        <strain evidence="1 2">DSM 13060</strain>
    </source>
</reference>
<proteinExistence type="predicted"/>
<name>H1KCR8_METEX</name>
<evidence type="ECO:0000313" key="2">
    <source>
        <dbReference type="Proteomes" id="UP000004382"/>
    </source>
</evidence>